<evidence type="ECO:0000256" key="7">
    <source>
        <dbReference type="ARBA" id="ARBA00022918"/>
    </source>
</evidence>
<dbReference type="PROSITE" id="PS50013">
    <property type="entry name" value="CHROMO_2"/>
    <property type="match status" value="1"/>
</dbReference>
<dbReference type="Gene3D" id="3.10.10.10">
    <property type="entry name" value="HIV Type 1 Reverse Transcriptase, subunit A, domain 1"/>
    <property type="match status" value="1"/>
</dbReference>
<evidence type="ECO:0000256" key="3">
    <source>
        <dbReference type="ARBA" id="ARBA00022695"/>
    </source>
</evidence>
<dbReference type="Proteomes" id="UP000515161">
    <property type="component" value="Unplaced"/>
</dbReference>
<dbReference type="SUPFAM" id="SSF54160">
    <property type="entry name" value="Chromo domain-like"/>
    <property type="match status" value="1"/>
</dbReference>
<accession>A0A6P8VBK1</accession>
<feature type="domain" description="Chromo" evidence="8">
    <location>
        <begin position="334"/>
        <end position="392"/>
    </location>
</feature>
<evidence type="ECO:0000256" key="4">
    <source>
        <dbReference type="ARBA" id="ARBA00022722"/>
    </source>
</evidence>
<dbReference type="SMART" id="SM00298">
    <property type="entry name" value="CHROMO"/>
    <property type="match status" value="1"/>
</dbReference>
<evidence type="ECO:0000259" key="8">
    <source>
        <dbReference type="PROSITE" id="PS50013"/>
    </source>
</evidence>
<organism evidence="9 10">
    <name type="scientific">Gymnodraco acuticeps</name>
    <name type="common">Antarctic dragonfish</name>
    <dbReference type="NCBI Taxonomy" id="8218"/>
    <lineage>
        <taxon>Eukaryota</taxon>
        <taxon>Metazoa</taxon>
        <taxon>Chordata</taxon>
        <taxon>Craniata</taxon>
        <taxon>Vertebrata</taxon>
        <taxon>Euteleostomi</taxon>
        <taxon>Actinopterygii</taxon>
        <taxon>Neopterygii</taxon>
        <taxon>Teleostei</taxon>
        <taxon>Neoteleostei</taxon>
        <taxon>Acanthomorphata</taxon>
        <taxon>Eupercaria</taxon>
        <taxon>Perciformes</taxon>
        <taxon>Notothenioidei</taxon>
        <taxon>Bathydraconidae</taxon>
        <taxon>Gymnodraco</taxon>
    </lineage>
</organism>
<dbReference type="Pfam" id="PF17917">
    <property type="entry name" value="RT_RNaseH"/>
    <property type="match status" value="1"/>
</dbReference>
<dbReference type="KEGG" id="gacu:117553325"/>
<dbReference type="Pfam" id="PF00385">
    <property type="entry name" value="Chromo"/>
    <property type="match status" value="1"/>
</dbReference>
<keyword evidence="7" id="KW-0695">RNA-directed DNA polymerase</keyword>
<evidence type="ECO:0000256" key="5">
    <source>
        <dbReference type="ARBA" id="ARBA00022759"/>
    </source>
</evidence>
<reference evidence="10" key="1">
    <citation type="submission" date="2025-08" db="UniProtKB">
        <authorList>
            <consortium name="RefSeq"/>
        </authorList>
    </citation>
    <scope>IDENTIFICATION</scope>
</reference>
<dbReference type="PANTHER" id="PTHR34072">
    <property type="entry name" value="ENZYMATIC POLYPROTEIN-RELATED"/>
    <property type="match status" value="1"/>
</dbReference>
<evidence type="ECO:0000256" key="6">
    <source>
        <dbReference type="ARBA" id="ARBA00022801"/>
    </source>
</evidence>
<evidence type="ECO:0000313" key="9">
    <source>
        <dbReference type="Proteomes" id="UP000515161"/>
    </source>
</evidence>
<sequence length="406" mass="45899">MLQDTYPLQILIDSGADDNFIDSGIISKLSIPTVELANSKEVPAEGVDISSVPSEYHDLKLVFSKDRALSLPPHRPYDCAIELLPYPQKKLYNLSRPEKEAMEKYIGESLSTGIIRPSSSPFGTGPVPSTRKQLQRFLSAPVLIHPDPELQFVVEVDTSDLGVGAILSQRSSQDHRLHPCAYFSRRLTPAERNYDVGNRELLAVVLALQEWRHWLEGSVCPFIIWTDHKNLSYLRSAHRLNSRQVRWKLFLGRFNFTRDLPLQTESRKLAPRYIGPYAIERVINPSVVRLSLPPALKVHPSFHVSLLKPFVSSPLSPPADPPPPPRFIDDHPAFTVCRLLDIRRRGRGFQYLVDWEGYGPEERSWISKALILDHTLLEDFIGNSLTSQEGRQEASVRGGGWSTVMV</sequence>
<dbReference type="FunFam" id="3.10.20.370:FF:000003">
    <property type="entry name" value="Transposon Tf2-6 polyprotein"/>
    <property type="match status" value="1"/>
</dbReference>
<gene>
    <name evidence="10" type="primary">LOC117553325</name>
</gene>
<dbReference type="PANTHER" id="PTHR34072:SF42">
    <property type="entry name" value="INTEGRASE CATALYTIC DOMAIN-CONTAINING PROTEIN"/>
    <property type="match status" value="1"/>
</dbReference>
<dbReference type="GeneID" id="117553325"/>
<dbReference type="GO" id="GO:0004190">
    <property type="term" value="F:aspartic-type endopeptidase activity"/>
    <property type="evidence" value="ECO:0007669"/>
    <property type="project" value="InterPro"/>
</dbReference>
<dbReference type="InterPro" id="IPR001969">
    <property type="entry name" value="Aspartic_peptidase_AS"/>
</dbReference>
<protein>
    <submittedName>
        <fullName evidence="10">Uncharacterized protein LOC117553325</fullName>
    </submittedName>
</protein>
<evidence type="ECO:0000256" key="2">
    <source>
        <dbReference type="ARBA" id="ARBA00022679"/>
    </source>
</evidence>
<dbReference type="GO" id="GO:0004519">
    <property type="term" value="F:endonuclease activity"/>
    <property type="evidence" value="ECO:0007669"/>
    <property type="project" value="UniProtKB-KW"/>
</dbReference>
<dbReference type="CDD" id="cd09274">
    <property type="entry name" value="RNase_HI_RT_Ty3"/>
    <property type="match status" value="1"/>
</dbReference>
<keyword evidence="4" id="KW-0540">Nuclease</keyword>
<name>A0A6P8VBK1_GYMAC</name>
<keyword evidence="5" id="KW-0255">Endonuclease</keyword>
<dbReference type="InterPro" id="IPR043502">
    <property type="entry name" value="DNA/RNA_pol_sf"/>
</dbReference>
<dbReference type="Gene3D" id="3.10.20.370">
    <property type="match status" value="1"/>
</dbReference>
<dbReference type="InterPro" id="IPR023780">
    <property type="entry name" value="Chromo_domain"/>
</dbReference>
<dbReference type="InterPro" id="IPR041373">
    <property type="entry name" value="RT_RNaseH"/>
</dbReference>
<evidence type="ECO:0000256" key="1">
    <source>
        <dbReference type="ARBA" id="ARBA00004123"/>
    </source>
</evidence>
<dbReference type="RefSeq" id="XP_034083100.1">
    <property type="nucleotide sequence ID" value="XM_034227209.1"/>
</dbReference>
<keyword evidence="9" id="KW-1185">Reference proteome</keyword>
<dbReference type="OrthoDB" id="8052860at2759"/>
<dbReference type="PROSITE" id="PS00141">
    <property type="entry name" value="ASP_PROTEASE"/>
    <property type="match status" value="1"/>
</dbReference>
<keyword evidence="6" id="KW-0378">Hydrolase</keyword>
<dbReference type="GO" id="GO:0005634">
    <property type="term" value="C:nucleus"/>
    <property type="evidence" value="ECO:0007669"/>
    <property type="project" value="UniProtKB-SubCell"/>
</dbReference>
<keyword evidence="3" id="KW-0548">Nucleotidyltransferase</keyword>
<dbReference type="InterPro" id="IPR056924">
    <property type="entry name" value="SH3_Tf2-1"/>
</dbReference>
<dbReference type="InParanoid" id="A0A6P8VBK1"/>
<evidence type="ECO:0000313" key="10">
    <source>
        <dbReference type="RefSeq" id="XP_034083100.1"/>
    </source>
</evidence>
<dbReference type="GO" id="GO:0003964">
    <property type="term" value="F:RNA-directed DNA polymerase activity"/>
    <property type="evidence" value="ECO:0007669"/>
    <property type="project" value="UniProtKB-KW"/>
</dbReference>
<dbReference type="SUPFAM" id="SSF56672">
    <property type="entry name" value="DNA/RNA polymerases"/>
    <property type="match status" value="2"/>
</dbReference>
<dbReference type="GO" id="GO:0006508">
    <property type="term" value="P:proteolysis"/>
    <property type="evidence" value="ECO:0007669"/>
    <property type="project" value="InterPro"/>
</dbReference>
<keyword evidence="2" id="KW-0808">Transferase</keyword>
<comment type="subcellular location">
    <subcellularLocation>
        <location evidence="1">Nucleus</location>
    </subcellularLocation>
</comment>
<dbReference type="Pfam" id="PF24626">
    <property type="entry name" value="SH3_Tf2-1"/>
    <property type="match status" value="1"/>
</dbReference>
<dbReference type="AlphaFoldDB" id="A0A6P8VBK1"/>
<dbReference type="InterPro" id="IPR000953">
    <property type="entry name" value="Chromo/chromo_shadow_dom"/>
</dbReference>
<proteinExistence type="predicted"/>
<dbReference type="InterPro" id="IPR016197">
    <property type="entry name" value="Chromo-like_dom_sf"/>
</dbReference>
<dbReference type="Gene3D" id="2.40.50.40">
    <property type="match status" value="1"/>
</dbReference>